<dbReference type="EMBL" id="RIAR02000001">
    <property type="protein sequence ID" value="NSL87288.1"/>
    <property type="molecule type" value="Genomic_DNA"/>
</dbReference>
<dbReference type="Proteomes" id="UP000281028">
    <property type="component" value="Unassembled WGS sequence"/>
</dbReference>
<organism evidence="2 3">
    <name type="scientific">Chitinophaga solisilvae</name>
    <dbReference type="NCBI Taxonomy" id="1233460"/>
    <lineage>
        <taxon>Bacteria</taxon>
        <taxon>Pseudomonadati</taxon>
        <taxon>Bacteroidota</taxon>
        <taxon>Chitinophagia</taxon>
        <taxon>Chitinophagales</taxon>
        <taxon>Chitinophagaceae</taxon>
        <taxon>Chitinophaga</taxon>
    </lineage>
</organism>
<evidence type="ECO:0000313" key="3">
    <source>
        <dbReference type="Proteomes" id="UP000281028"/>
    </source>
</evidence>
<evidence type="ECO:0000313" key="2">
    <source>
        <dbReference type="EMBL" id="NSL87288.1"/>
    </source>
</evidence>
<comment type="caution">
    <text evidence="2">The sequence shown here is derived from an EMBL/GenBank/DDBJ whole genome shotgun (WGS) entry which is preliminary data.</text>
</comment>
<dbReference type="AlphaFoldDB" id="A0A433WNH1"/>
<keyword evidence="3" id="KW-1185">Reference proteome</keyword>
<reference evidence="2" key="1">
    <citation type="submission" date="2020-05" db="EMBL/GenBank/DDBJ databases">
        <title>Chitinophaga laudate sp. nov., isolated from a tropical peat swamp.</title>
        <authorList>
            <person name="Goh C.B.S."/>
            <person name="Lee M.S."/>
            <person name="Parimannan S."/>
            <person name="Pasbakhsh P."/>
            <person name="Yule C.M."/>
            <person name="Rajandas H."/>
            <person name="Loke S."/>
            <person name="Croft L."/>
            <person name="Tan J.B.L."/>
        </authorList>
    </citation>
    <scope>NUCLEOTIDE SEQUENCE</scope>
    <source>
        <strain evidence="2">Mgbs1</strain>
    </source>
</reference>
<protein>
    <submittedName>
        <fullName evidence="2">Nif11 family protein</fullName>
    </submittedName>
</protein>
<feature type="domain" description="Nif11" evidence="1">
    <location>
        <begin position="1"/>
        <end position="44"/>
    </location>
</feature>
<proteinExistence type="predicted"/>
<name>A0A433WNH1_9BACT</name>
<dbReference type="Pfam" id="PF07862">
    <property type="entry name" value="Nif11"/>
    <property type="match status" value="1"/>
</dbReference>
<accession>A0A433WNH1</accession>
<sequence>MAQDQTKQFLTWLNDQPAVKSKLAGASLDDIAAAGSQHGYNVSVSTLQAIIANHNKPHTTGEQGAMGWS</sequence>
<evidence type="ECO:0000259" key="1">
    <source>
        <dbReference type="Pfam" id="PF07862"/>
    </source>
</evidence>
<gene>
    <name evidence="2" type="ORF">ECE50_010635</name>
</gene>
<dbReference type="InterPro" id="IPR012903">
    <property type="entry name" value="Nif11"/>
</dbReference>